<proteinExistence type="predicted"/>
<dbReference type="Proteomes" id="UP000076532">
    <property type="component" value="Unassembled WGS sequence"/>
</dbReference>
<gene>
    <name evidence="1" type="ORF">FIBSPDRAFT_1035443</name>
</gene>
<dbReference type="AlphaFoldDB" id="A0A166X3M6"/>
<accession>A0A166X3M6</accession>
<protein>
    <submittedName>
        <fullName evidence="1">Uncharacterized protein</fullName>
    </submittedName>
</protein>
<organism evidence="1 2">
    <name type="scientific">Athelia psychrophila</name>
    <dbReference type="NCBI Taxonomy" id="1759441"/>
    <lineage>
        <taxon>Eukaryota</taxon>
        <taxon>Fungi</taxon>
        <taxon>Dikarya</taxon>
        <taxon>Basidiomycota</taxon>
        <taxon>Agaricomycotina</taxon>
        <taxon>Agaricomycetes</taxon>
        <taxon>Agaricomycetidae</taxon>
        <taxon>Atheliales</taxon>
        <taxon>Atheliaceae</taxon>
        <taxon>Athelia</taxon>
    </lineage>
</organism>
<sequence length="86" mass="10161">MPNPSASGTYVEKSTYSYYSSFGGWMNFMHSHGLKHYDLDDVEEGKRIVQGFKDQDRYEWEEEQKEKKAAGTKYCTHASERYYDHC</sequence>
<reference evidence="1 2" key="1">
    <citation type="journal article" date="2016" name="Mol. Biol. Evol.">
        <title>Comparative Genomics of Early-Diverging Mushroom-Forming Fungi Provides Insights into the Origins of Lignocellulose Decay Capabilities.</title>
        <authorList>
            <person name="Nagy L.G."/>
            <person name="Riley R."/>
            <person name="Tritt A."/>
            <person name="Adam C."/>
            <person name="Daum C."/>
            <person name="Floudas D."/>
            <person name="Sun H."/>
            <person name="Yadav J.S."/>
            <person name="Pangilinan J."/>
            <person name="Larsson K.H."/>
            <person name="Matsuura K."/>
            <person name="Barry K."/>
            <person name="Labutti K."/>
            <person name="Kuo R."/>
            <person name="Ohm R.A."/>
            <person name="Bhattacharya S.S."/>
            <person name="Shirouzu T."/>
            <person name="Yoshinaga Y."/>
            <person name="Martin F.M."/>
            <person name="Grigoriev I.V."/>
            <person name="Hibbett D.S."/>
        </authorList>
    </citation>
    <scope>NUCLEOTIDE SEQUENCE [LARGE SCALE GENOMIC DNA]</scope>
    <source>
        <strain evidence="1 2">CBS 109695</strain>
    </source>
</reference>
<keyword evidence="2" id="KW-1185">Reference proteome</keyword>
<dbReference type="EMBL" id="KV417480">
    <property type="protein sequence ID" value="KZP34389.1"/>
    <property type="molecule type" value="Genomic_DNA"/>
</dbReference>
<evidence type="ECO:0000313" key="2">
    <source>
        <dbReference type="Proteomes" id="UP000076532"/>
    </source>
</evidence>
<evidence type="ECO:0000313" key="1">
    <source>
        <dbReference type="EMBL" id="KZP34389.1"/>
    </source>
</evidence>
<dbReference type="OrthoDB" id="4232400at2759"/>
<name>A0A166X3M6_9AGAM</name>